<dbReference type="eggNOG" id="COG5295">
    <property type="taxonomic scope" value="Bacteria"/>
</dbReference>
<evidence type="ECO:0000313" key="2">
    <source>
        <dbReference type="Proteomes" id="UP000013209"/>
    </source>
</evidence>
<organism evidence="1 2">
    <name type="scientific">Acinetobacter higginsii</name>
    <dbReference type="NCBI Taxonomy" id="70347"/>
    <lineage>
        <taxon>Bacteria</taxon>
        <taxon>Pseudomonadati</taxon>
        <taxon>Pseudomonadota</taxon>
        <taxon>Gammaproteobacteria</taxon>
        <taxon>Moraxellales</taxon>
        <taxon>Moraxellaceae</taxon>
        <taxon>Acinetobacter</taxon>
    </lineage>
</organism>
<protein>
    <recommendedName>
        <fullName evidence="3">Trimeric autotransporter adhesin YadA-like stalk domain-containing protein</fullName>
    </recommendedName>
</protein>
<proteinExistence type="predicted"/>
<sequence>VSTNTNDIATLDGRVTTEVGTLNTRVTNEVSTLNTRVTNEVGTLNTRIDGVDTTIAGIDGRVTVNTNDIAALQNGLGNVSASAVIYDSAAKDTVTLQGVSGTKITNLKDATLDANSKDAVTGKQLHATNN</sequence>
<dbReference type="Gene3D" id="1.20.5.340">
    <property type="match status" value="1"/>
</dbReference>
<comment type="caution">
    <text evidence="1">The sequence shown here is derived from an EMBL/GenBank/DDBJ whole genome shotgun (WGS) entry which is preliminary data.</text>
</comment>
<evidence type="ECO:0008006" key="3">
    <source>
        <dbReference type="Google" id="ProtNLM"/>
    </source>
</evidence>
<accession>N8XWL3</accession>
<gene>
    <name evidence="1" type="ORF">F966_00095</name>
</gene>
<dbReference type="EMBL" id="APPH01000002">
    <property type="protein sequence ID" value="ENV11445.1"/>
    <property type="molecule type" value="Genomic_DNA"/>
</dbReference>
<dbReference type="Gene3D" id="1.20.5.170">
    <property type="match status" value="1"/>
</dbReference>
<dbReference type="AlphaFoldDB" id="N8XWL3"/>
<feature type="non-terminal residue" evidence="1">
    <location>
        <position position="1"/>
    </location>
</feature>
<name>N8XWL3_9GAMM</name>
<feature type="non-terminal residue" evidence="1">
    <location>
        <position position="130"/>
    </location>
</feature>
<dbReference type="HOGENOM" id="CLU_1942388_0_0_6"/>
<evidence type="ECO:0000313" key="1">
    <source>
        <dbReference type="EMBL" id="ENV11445.1"/>
    </source>
</evidence>
<reference evidence="1 2" key="1">
    <citation type="submission" date="2013-02" db="EMBL/GenBank/DDBJ databases">
        <title>The Genome Sequence of Acinetobacter sp. CIP 56.2.</title>
        <authorList>
            <consortium name="The Broad Institute Genome Sequencing Platform"/>
            <consortium name="The Broad Institute Genome Sequencing Center for Infectious Disease"/>
            <person name="Cerqueira G."/>
            <person name="Feldgarden M."/>
            <person name="Courvalin P."/>
            <person name="Perichon B."/>
            <person name="Grillot-Courvalin C."/>
            <person name="Clermont D."/>
            <person name="Rocha E."/>
            <person name="Yoon E.-J."/>
            <person name="Nemec A."/>
            <person name="Walker B."/>
            <person name="Young S.K."/>
            <person name="Zeng Q."/>
            <person name="Gargeya S."/>
            <person name="Fitzgerald M."/>
            <person name="Haas B."/>
            <person name="Abouelleil A."/>
            <person name="Alvarado L."/>
            <person name="Arachchi H.M."/>
            <person name="Berlin A.M."/>
            <person name="Chapman S.B."/>
            <person name="Dewar J."/>
            <person name="Goldberg J."/>
            <person name="Griggs A."/>
            <person name="Gujja S."/>
            <person name="Hansen M."/>
            <person name="Howarth C."/>
            <person name="Imamovic A."/>
            <person name="Larimer J."/>
            <person name="McCowan C."/>
            <person name="Murphy C."/>
            <person name="Neiman D."/>
            <person name="Pearson M."/>
            <person name="Priest M."/>
            <person name="Roberts A."/>
            <person name="Saif S."/>
            <person name="Shea T."/>
            <person name="Sisk P."/>
            <person name="Sykes S."/>
            <person name="Wortman J."/>
            <person name="Nusbaum C."/>
            <person name="Birren B."/>
        </authorList>
    </citation>
    <scope>NUCLEOTIDE SEQUENCE [LARGE SCALE GENOMIC DNA]</scope>
    <source>
        <strain evidence="1 2">CIP 56.2</strain>
    </source>
</reference>
<dbReference type="Proteomes" id="UP000013209">
    <property type="component" value="Unassembled WGS sequence"/>
</dbReference>